<keyword evidence="4" id="KW-1185">Reference proteome</keyword>
<sequence>MHTEKAVTKDSLYVLLRPTAGETTPVARVPRVTQPPPKSPTIVHPLESNVQELSSSSAEQPPWKEPRREHQTPPHTIARQEEWATSEDSDNDRPISFQHRNVQQGREDVRSRAPIIRDPARQEPAPRPRLMMASPPRPLQTVWVTTDATNRSGGVRGTGRAPHKDVPLPPVNCSREKNKSVQQDQPKALSAPIERPHEVLPAVCEGDRPDLGPVFESDEQIARMHPEILTLPGMTAAILAPPPAQSATIPATMPGAIATVSGETSEPSLAQYTDQTIALIKNWWLRGQAICIGKFTKISELSYADRQGNGRQAELDALRQQYDLTNLPLHPTSTELMEAMNWRVQFVQTEIDRQNRAVERLNAEVVVLQNNQTVS</sequence>
<dbReference type="AlphaFoldDB" id="A0ABD1YF82"/>
<evidence type="ECO:0000256" key="2">
    <source>
        <dbReference type="SAM" id="MobiDB-lite"/>
    </source>
</evidence>
<feature type="compositionally biased region" description="Basic and acidic residues" evidence="2">
    <location>
        <begin position="62"/>
        <end position="82"/>
    </location>
</feature>
<dbReference type="Proteomes" id="UP001605036">
    <property type="component" value="Unassembled WGS sequence"/>
</dbReference>
<organism evidence="3 4">
    <name type="scientific">Riccia fluitans</name>
    <dbReference type="NCBI Taxonomy" id="41844"/>
    <lineage>
        <taxon>Eukaryota</taxon>
        <taxon>Viridiplantae</taxon>
        <taxon>Streptophyta</taxon>
        <taxon>Embryophyta</taxon>
        <taxon>Marchantiophyta</taxon>
        <taxon>Marchantiopsida</taxon>
        <taxon>Marchantiidae</taxon>
        <taxon>Marchantiales</taxon>
        <taxon>Ricciaceae</taxon>
        <taxon>Riccia</taxon>
    </lineage>
</organism>
<feature type="region of interest" description="Disordered" evidence="2">
    <location>
        <begin position="150"/>
        <end position="188"/>
    </location>
</feature>
<dbReference type="EMBL" id="JBHFFA010000005">
    <property type="protein sequence ID" value="KAL2624337.1"/>
    <property type="molecule type" value="Genomic_DNA"/>
</dbReference>
<evidence type="ECO:0000313" key="3">
    <source>
        <dbReference type="EMBL" id="KAL2624337.1"/>
    </source>
</evidence>
<feature type="coiled-coil region" evidence="1">
    <location>
        <begin position="344"/>
        <end position="371"/>
    </location>
</feature>
<keyword evidence="1" id="KW-0175">Coiled coil</keyword>
<protein>
    <submittedName>
        <fullName evidence="3">Uncharacterized protein</fullName>
    </submittedName>
</protein>
<evidence type="ECO:0000256" key="1">
    <source>
        <dbReference type="SAM" id="Coils"/>
    </source>
</evidence>
<evidence type="ECO:0000313" key="4">
    <source>
        <dbReference type="Proteomes" id="UP001605036"/>
    </source>
</evidence>
<name>A0ABD1YF82_9MARC</name>
<gene>
    <name evidence="3" type="ORF">R1flu_008582</name>
</gene>
<reference evidence="3 4" key="1">
    <citation type="submission" date="2024-09" db="EMBL/GenBank/DDBJ databases">
        <title>Chromosome-scale assembly of Riccia fluitans.</title>
        <authorList>
            <person name="Paukszto L."/>
            <person name="Sawicki J."/>
            <person name="Karawczyk K."/>
            <person name="Piernik-Szablinska J."/>
            <person name="Szczecinska M."/>
            <person name="Mazdziarz M."/>
        </authorList>
    </citation>
    <scope>NUCLEOTIDE SEQUENCE [LARGE SCALE GENOMIC DNA]</scope>
    <source>
        <strain evidence="3">Rf_01</strain>
        <tissue evidence="3">Aerial parts of the thallus</tissue>
    </source>
</reference>
<feature type="compositionally biased region" description="Polar residues" evidence="2">
    <location>
        <begin position="48"/>
        <end position="59"/>
    </location>
</feature>
<feature type="region of interest" description="Disordered" evidence="2">
    <location>
        <begin position="18"/>
        <end position="112"/>
    </location>
</feature>
<accession>A0ABD1YF82</accession>
<comment type="caution">
    <text evidence="3">The sequence shown here is derived from an EMBL/GenBank/DDBJ whole genome shotgun (WGS) entry which is preliminary data.</text>
</comment>
<proteinExistence type="predicted"/>